<dbReference type="InterPro" id="IPR012939">
    <property type="entry name" value="Glyco_hydro_92"/>
</dbReference>
<accession>A0ABP8FFU1</accession>
<protein>
    <recommendedName>
        <fullName evidence="10">Glycoside hydrolase family 92 protein</fullName>
    </recommendedName>
</protein>
<evidence type="ECO:0000313" key="8">
    <source>
        <dbReference type="EMBL" id="GAA4302893.1"/>
    </source>
</evidence>
<feature type="signal peptide" evidence="5">
    <location>
        <begin position="1"/>
        <end position="24"/>
    </location>
</feature>
<keyword evidence="3" id="KW-0106">Calcium</keyword>
<dbReference type="InterPro" id="IPR014718">
    <property type="entry name" value="GH-type_carb-bd"/>
</dbReference>
<feature type="chain" id="PRO_5045275270" description="Glycoside hydrolase family 92 protein" evidence="5">
    <location>
        <begin position="25"/>
        <end position="775"/>
    </location>
</feature>
<dbReference type="PANTHER" id="PTHR12143:SF39">
    <property type="entry name" value="SECRETED PROTEIN"/>
    <property type="match status" value="1"/>
</dbReference>
<reference evidence="9" key="1">
    <citation type="journal article" date="2019" name="Int. J. Syst. Evol. Microbiol.">
        <title>The Global Catalogue of Microorganisms (GCM) 10K type strain sequencing project: providing services to taxonomists for standard genome sequencing and annotation.</title>
        <authorList>
            <consortium name="The Broad Institute Genomics Platform"/>
            <consortium name="The Broad Institute Genome Sequencing Center for Infectious Disease"/>
            <person name="Wu L."/>
            <person name="Ma J."/>
        </authorList>
    </citation>
    <scope>NUCLEOTIDE SEQUENCE [LARGE SCALE GENOMIC DNA]</scope>
    <source>
        <strain evidence="9">JCM 17664</strain>
    </source>
</reference>
<dbReference type="Pfam" id="PF17678">
    <property type="entry name" value="Glyco_hydro_92N"/>
    <property type="match status" value="1"/>
</dbReference>
<sequence>MVSFIKKSLLLLSAVCMAAVSVTAQEKQPVDYADPLLGTSESRWMLNPGATLPFGMVQLSPDNQGGVWKSGYEYTINNIGGFSHIHSWTMAGLSVMPTVGVLNTRRGPADGPTTGWTTGYRSRIAASSQQASPGYYAVTLMNGNIHTELTSTTRAGFFRFTYPEEEDAHILLDLDIPFENTAEILDAKFTKISDTEIEGYSKQKWSWNEYTVHFVVRFDKPIEGFGGWVGDSILKNVKEIKGKGRMGAYANFKAHKGEVIQMQSAISLVSIDQARLNLETEMNPFKWNFDAVHEHARKVWNTLLSKITVEGGTETNKKKFYTNLYRSYVARTIWSDVNGKYIDVNEIERQTDPASPVLGSDAFWNTFWNLNQLWTLVNPDIASMWVRSFLEIYKTGGWLPKGPAGIEYSGIMEASHEISLMVSAYQKGIRDFDVPLAFKAMIHQQTTPGIRTKEGGFAGNKYYESYLKLGYVPNEEGQVSNTLEYAYDDWCVAEMAKALGKTREYKTFIRRAGNYKNVFDPSVKYVRMKNRDGSWVKDWTPYCCTSFNGPGYLEGNAWQYSFFNPHDVQGIINLMGQDEFNNRLDEGFKKSARYDFNAEGDLYDLVPINHGNQPNMEAAWLFNYSGKPWLTQKWTREIMNKYYGSTPYHGWLGDEDEGQMGAWFVMSAMGLFETDGGASAKPFYEIGSPIFDKITIHLDNKYYSGKTFVIEARNTSDTNRYIQSAILDGKPLNKPWFYHSDLVDGGKLVLEMGPEPNKKWGSGPQDAPPSMSRRK</sequence>
<dbReference type="SUPFAM" id="SSF48208">
    <property type="entry name" value="Six-hairpin glycosidases"/>
    <property type="match status" value="1"/>
</dbReference>
<comment type="cofactor">
    <cofactor evidence="1">
        <name>Ca(2+)</name>
        <dbReference type="ChEBI" id="CHEBI:29108"/>
    </cofactor>
</comment>
<evidence type="ECO:0000259" key="6">
    <source>
        <dbReference type="Pfam" id="PF07971"/>
    </source>
</evidence>
<dbReference type="InterPro" id="IPR008928">
    <property type="entry name" value="6-hairpin_glycosidase_sf"/>
</dbReference>
<evidence type="ECO:0000259" key="7">
    <source>
        <dbReference type="Pfam" id="PF17678"/>
    </source>
</evidence>
<dbReference type="NCBIfam" id="TIGR01180">
    <property type="entry name" value="aman2_put"/>
    <property type="match status" value="1"/>
</dbReference>
<dbReference type="Gene3D" id="3.30.2080.10">
    <property type="entry name" value="GH92 mannosidase domain"/>
    <property type="match status" value="1"/>
</dbReference>
<feature type="domain" description="Glycosyl hydrolase family 92 N-terminal" evidence="7">
    <location>
        <begin position="32"/>
        <end position="267"/>
    </location>
</feature>
<name>A0ABP8FFU1_9BACT</name>
<organism evidence="8 9">
    <name type="scientific">Compostibacter hankyongensis</name>
    <dbReference type="NCBI Taxonomy" id="1007089"/>
    <lineage>
        <taxon>Bacteria</taxon>
        <taxon>Pseudomonadati</taxon>
        <taxon>Bacteroidota</taxon>
        <taxon>Chitinophagia</taxon>
        <taxon>Chitinophagales</taxon>
        <taxon>Chitinophagaceae</taxon>
        <taxon>Compostibacter</taxon>
    </lineage>
</organism>
<keyword evidence="9" id="KW-1185">Reference proteome</keyword>
<evidence type="ECO:0008006" key="10">
    <source>
        <dbReference type="Google" id="ProtNLM"/>
    </source>
</evidence>
<dbReference type="InterPro" id="IPR050883">
    <property type="entry name" value="PNGase"/>
</dbReference>
<dbReference type="Pfam" id="PF07971">
    <property type="entry name" value="Glyco_hydro_92"/>
    <property type="match status" value="1"/>
</dbReference>
<evidence type="ECO:0000313" key="9">
    <source>
        <dbReference type="Proteomes" id="UP001501207"/>
    </source>
</evidence>
<comment type="subunit">
    <text evidence="2">Monomer.</text>
</comment>
<dbReference type="Gene3D" id="1.20.1050.60">
    <property type="entry name" value="alpha-1,2-mannosidase"/>
    <property type="match status" value="1"/>
</dbReference>
<gene>
    <name evidence="8" type="ORF">GCM10023143_05690</name>
</gene>
<dbReference type="Proteomes" id="UP001501207">
    <property type="component" value="Unassembled WGS sequence"/>
</dbReference>
<dbReference type="Gene3D" id="2.70.98.10">
    <property type="match status" value="1"/>
</dbReference>
<feature type="domain" description="Glycosyl hydrolase family 92" evidence="6">
    <location>
        <begin position="273"/>
        <end position="754"/>
    </location>
</feature>
<evidence type="ECO:0000256" key="4">
    <source>
        <dbReference type="SAM" id="MobiDB-lite"/>
    </source>
</evidence>
<evidence type="ECO:0000256" key="1">
    <source>
        <dbReference type="ARBA" id="ARBA00001913"/>
    </source>
</evidence>
<feature type="region of interest" description="Disordered" evidence="4">
    <location>
        <begin position="753"/>
        <end position="775"/>
    </location>
</feature>
<evidence type="ECO:0000256" key="2">
    <source>
        <dbReference type="ARBA" id="ARBA00011245"/>
    </source>
</evidence>
<dbReference type="InterPro" id="IPR005887">
    <property type="entry name" value="GH92_a_mannosidase_put"/>
</dbReference>
<keyword evidence="5" id="KW-0732">Signal</keyword>
<evidence type="ECO:0000256" key="5">
    <source>
        <dbReference type="SAM" id="SignalP"/>
    </source>
</evidence>
<dbReference type="PANTHER" id="PTHR12143">
    <property type="entry name" value="PEPTIDE N-GLYCANASE PNGASE -RELATED"/>
    <property type="match status" value="1"/>
</dbReference>
<dbReference type="RefSeq" id="WP_344975026.1">
    <property type="nucleotide sequence ID" value="NZ_BAABFN010000001.1"/>
</dbReference>
<proteinExistence type="predicted"/>
<evidence type="ECO:0000256" key="3">
    <source>
        <dbReference type="ARBA" id="ARBA00022837"/>
    </source>
</evidence>
<dbReference type="Gene3D" id="1.20.1610.10">
    <property type="entry name" value="alpha-1,2-mannosidases domains"/>
    <property type="match status" value="1"/>
</dbReference>
<dbReference type="InterPro" id="IPR041371">
    <property type="entry name" value="GH92_N"/>
</dbReference>
<dbReference type="EMBL" id="BAABFN010000001">
    <property type="protein sequence ID" value="GAA4302893.1"/>
    <property type="molecule type" value="Genomic_DNA"/>
</dbReference>
<comment type="caution">
    <text evidence="8">The sequence shown here is derived from an EMBL/GenBank/DDBJ whole genome shotgun (WGS) entry which is preliminary data.</text>
</comment>